<reference evidence="3" key="1">
    <citation type="submission" date="2023-06" db="EMBL/GenBank/DDBJ databases">
        <authorList>
            <consortium name="Lawrence Berkeley National Laboratory"/>
            <person name="Ahrendt S."/>
            <person name="Sahu N."/>
            <person name="Indic B."/>
            <person name="Wong-Bajracharya J."/>
            <person name="Merenyi Z."/>
            <person name="Ke H.-M."/>
            <person name="Monk M."/>
            <person name="Kocsube S."/>
            <person name="Drula E."/>
            <person name="Lipzen A."/>
            <person name="Balint B."/>
            <person name="Henrissat B."/>
            <person name="Andreopoulos B."/>
            <person name="Martin F.M."/>
            <person name="Harder C.B."/>
            <person name="Rigling D."/>
            <person name="Ford K.L."/>
            <person name="Foster G.D."/>
            <person name="Pangilinan J."/>
            <person name="Papanicolaou A."/>
            <person name="Barry K."/>
            <person name="LaButti K."/>
            <person name="Viragh M."/>
            <person name="Koriabine M."/>
            <person name="Yan M."/>
            <person name="Riley R."/>
            <person name="Champramary S."/>
            <person name="Plett K.L."/>
            <person name="Tsai I.J."/>
            <person name="Slot J."/>
            <person name="Sipos G."/>
            <person name="Plett J."/>
            <person name="Nagy L.G."/>
            <person name="Grigoriev I.V."/>
        </authorList>
    </citation>
    <scope>NUCLEOTIDE SEQUENCE</scope>
    <source>
        <strain evidence="3">HWK02</strain>
    </source>
</reference>
<feature type="transmembrane region" description="Helical" evidence="2">
    <location>
        <begin position="234"/>
        <end position="256"/>
    </location>
</feature>
<evidence type="ECO:0000256" key="1">
    <source>
        <dbReference type="SAM" id="MobiDB-lite"/>
    </source>
</evidence>
<proteinExistence type="predicted"/>
<accession>A0AA39PF18</accession>
<dbReference type="AlphaFoldDB" id="A0AA39PF18"/>
<evidence type="ECO:0000256" key="2">
    <source>
        <dbReference type="SAM" id="Phobius"/>
    </source>
</evidence>
<name>A0AA39PF18_9AGAR</name>
<comment type="caution">
    <text evidence="3">The sequence shown here is derived from an EMBL/GenBank/DDBJ whole genome shotgun (WGS) entry which is preliminary data.</text>
</comment>
<protein>
    <recommendedName>
        <fullName evidence="5">Transmembrane protein</fullName>
    </recommendedName>
</protein>
<dbReference type="Proteomes" id="UP001175228">
    <property type="component" value="Unassembled WGS sequence"/>
</dbReference>
<evidence type="ECO:0000313" key="4">
    <source>
        <dbReference type="Proteomes" id="UP001175228"/>
    </source>
</evidence>
<keyword evidence="2" id="KW-0812">Transmembrane</keyword>
<keyword evidence="2" id="KW-0472">Membrane</keyword>
<gene>
    <name evidence="3" type="ORF">EDD18DRAFT_758648</name>
</gene>
<keyword evidence="4" id="KW-1185">Reference proteome</keyword>
<keyword evidence="2" id="KW-1133">Transmembrane helix</keyword>
<evidence type="ECO:0000313" key="3">
    <source>
        <dbReference type="EMBL" id="KAK0483002.1"/>
    </source>
</evidence>
<evidence type="ECO:0008006" key="5">
    <source>
        <dbReference type="Google" id="ProtNLM"/>
    </source>
</evidence>
<sequence length="316" mass="34483">MTSLSQRDLPPFQQTMVWARRVHVLFFACFAVQAKLVNVTLDDQDAGLIYTPSDAWADGTDCKACTARLETDRLVHGSWHDSTFQPGDKETHKVSVSFNGTAIYVGCILAKSSSNPPLNGHSDMRFFIDGALVGRFARDISNDSTSTYEYGTTVYANTSIPAGHHTFRLQNGHTNSTTQSLVLLDAITYSYDDEQPESSVTVYSTATGSLVISETGSPDGEDAVPSESSNIASIVAPAIIVPLVLVISIFALALYLRRRRRRRHSVIGDYGPSTWGQPTYASTTSYPPTRLVSSSADFDHSSRASTPVSETRVRSR</sequence>
<organism evidence="3 4">
    <name type="scientific">Armillaria luteobubalina</name>
    <dbReference type="NCBI Taxonomy" id="153913"/>
    <lineage>
        <taxon>Eukaryota</taxon>
        <taxon>Fungi</taxon>
        <taxon>Dikarya</taxon>
        <taxon>Basidiomycota</taxon>
        <taxon>Agaricomycotina</taxon>
        <taxon>Agaricomycetes</taxon>
        <taxon>Agaricomycetidae</taxon>
        <taxon>Agaricales</taxon>
        <taxon>Marasmiineae</taxon>
        <taxon>Physalacriaceae</taxon>
        <taxon>Armillaria</taxon>
    </lineage>
</organism>
<dbReference type="Gene3D" id="2.60.120.260">
    <property type="entry name" value="Galactose-binding domain-like"/>
    <property type="match status" value="1"/>
</dbReference>
<dbReference type="EMBL" id="JAUEPU010000062">
    <property type="protein sequence ID" value="KAK0483002.1"/>
    <property type="molecule type" value="Genomic_DNA"/>
</dbReference>
<feature type="region of interest" description="Disordered" evidence="1">
    <location>
        <begin position="291"/>
        <end position="316"/>
    </location>
</feature>